<name>A0A2P5GW38_9ENTR</name>
<feature type="transmembrane region" description="Helical" evidence="1">
    <location>
        <begin position="17"/>
        <end position="38"/>
    </location>
</feature>
<dbReference type="EMBL" id="PQGE01000001">
    <property type="protein sequence ID" value="POP47739.1"/>
    <property type="molecule type" value="Genomic_DNA"/>
</dbReference>
<dbReference type="AlphaFoldDB" id="A0A2P5GW38"/>
<dbReference type="Proteomes" id="UP000247005">
    <property type="component" value="Unassembled WGS sequence"/>
</dbReference>
<accession>A0A2P5GW38</accession>
<evidence type="ECO:0008006" key="6">
    <source>
        <dbReference type="Google" id="ProtNLM"/>
    </source>
</evidence>
<keyword evidence="1" id="KW-0812">Transmembrane</keyword>
<keyword evidence="1" id="KW-1133">Transmembrane helix</keyword>
<evidence type="ECO:0000313" key="2">
    <source>
        <dbReference type="EMBL" id="POP47739.1"/>
    </source>
</evidence>
<keyword evidence="4" id="KW-1185">Reference proteome</keyword>
<evidence type="ECO:0000313" key="5">
    <source>
        <dbReference type="Proteomes" id="UP000247005"/>
    </source>
</evidence>
<gene>
    <name evidence="3" type="ORF">CHU32_00935</name>
    <name evidence="2" type="ORF">CHU33_00935</name>
</gene>
<feature type="transmembrane region" description="Helical" evidence="1">
    <location>
        <begin position="102"/>
        <end position="125"/>
    </location>
</feature>
<dbReference type="Gene3D" id="1.20.1070.10">
    <property type="entry name" value="Rhodopsin 7-helix transmembrane proteins"/>
    <property type="match status" value="1"/>
</dbReference>
<sequence>MTLLIIWSGIFNVKNKIVCCIMLWLIFGGLIAVVLWSVGDDISPLLNGADEIYYDSKLIIALAGIPFFVLMCLAALINIILTETKLKKNKKRNDVILERMNVLLVLSVCLFMFSFIPAYILTFWVRSHYTPCHDTSIVSSGTTYVKGNATCDREMYTKEDGE</sequence>
<protein>
    <recommendedName>
        <fullName evidence="6">DUF1240 domain-containing protein</fullName>
    </recommendedName>
</protein>
<dbReference type="EMBL" id="PQGD01000001">
    <property type="protein sequence ID" value="POP50751.1"/>
    <property type="molecule type" value="Genomic_DNA"/>
</dbReference>
<dbReference type="Proteomes" id="UP000237073">
    <property type="component" value="Unassembled WGS sequence"/>
</dbReference>
<evidence type="ECO:0000313" key="3">
    <source>
        <dbReference type="EMBL" id="POP50751.1"/>
    </source>
</evidence>
<evidence type="ECO:0000313" key="4">
    <source>
        <dbReference type="Proteomes" id="UP000237073"/>
    </source>
</evidence>
<organism evidence="3 5">
    <name type="scientific">Superficieibacter electus</name>
    <dbReference type="NCBI Taxonomy" id="2022662"/>
    <lineage>
        <taxon>Bacteria</taxon>
        <taxon>Pseudomonadati</taxon>
        <taxon>Pseudomonadota</taxon>
        <taxon>Gammaproteobacteria</taxon>
        <taxon>Enterobacterales</taxon>
        <taxon>Enterobacteriaceae</taxon>
        <taxon>Superficieibacter</taxon>
    </lineage>
</organism>
<keyword evidence="1" id="KW-0472">Membrane</keyword>
<proteinExistence type="predicted"/>
<reference evidence="4 5" key="1">
    <citation type="submission" date="2018-01" db="EMBL/GenBank/DDBJ databases">
        <title>Superficieibacter electus gen. nov., sp. nov., an extended-spectrum beta-lactamase possessing member of the Enterobacteriaceae family, isolated from intensive care unit surfaces.</title>
        <authorList>
            <person name="Potter R.F."/>
            <person name="D'Souza A.W."/>
        </authorList>
    </citation>
    <scope>NUCLEOTIDE SEQUENCE [LARGE SCALE GENOMIC DNA]</scope>
    <source>
        <strain evidence="3 5">BP-1</strain>
        <strain evidence="2 4">BP-2</strain>
    </source>
</reference>
<feature type="transmembrane region" description="Helical" evidence="1">
    <location>
        <begin position="58"/>
        <end position="81"/>
    </location>
</feature>
<comment type="caution">
    <text evidence="3">The sequence shown here is derived from an EMBL/GenBank/DDBJ whole genome shotgun (WGS) entry which is preliminary data.</text>
</comment>
<evidence type="ECO:0000256" key="1">
    <source>
        <dbReference type="SAM" id="Phobius"/>
    </source>
</evidence>